<dbReference type="Gene3D" id="3.30.420.40">
    <property type="match status" value="2"/>
</dbReference>
<dbReference type="FunFam" id="3.30.420.40:FF:000171">
    <property type="entry name" value="Heat shock 70 kDa protein 4"/>
    <property type="match status" value="1"/>
</dbReference>
<evidence type="ECO:0000313" key="4">
    <source>
        <dbReference type="Proteomes" id="UP001314170"/>
    </source>
</evidence>
<dbReference type="AlphaFoldDB" id="A0AAV1QQW4"/>
<accession>A0AAV1QQW4</accession>
<dbReference type="EMBL" id="CAWUPB010000209">
    <property type="protein sequence ID" value="CAK7323941.1"/>
    <property type="molecule type" value="Genomic_DNA"/>
</dbReference>
<evidence type="ECO:0008006" key="5">
    <source>
        <dbReference type="Google" id="ProtNLM"/>
    </source>
</evidence>
<dbReference type="Pfam" id="PF00012">
    <property type="entry name" value="HSP70"/>
    <property type="match status" value="2"/>
</dbReference>
<keyword evidence="4" id="KW-1185">Reference proteome</keyword>
<dbReference type="GO" id="GO:0140662">
    <property type="term" value="F:ATP-dependent protein folding chaperone"/>
    <property type="evidence" value="ECO:0007669"/>
    <property type="project" value="InterPro"/>
</dbReference>
<dbReference type="Proteomes" id="UP001314170">
    <property type="component" value="Unassembled WGS sequence"/>
</dbReference>
<dbReference type="SUPFAM" id="SSF53067">
    <property type="entry name" value="Actin-like ATPase domain"/>
    <property type="match status" value="1"/>
</dbReference>
<dbReference type="InterPro" id="IPR043129">
    <property type="entry name" value="ATPase_NBD"/>
</dbReference>
<dbReference type="GO" id="GO:0005829">
    <property type="term" value="C:cytosol"/>
    <property type="evidence" value="ECO:0007669"/>
    <property type="project" value="TreeGrafter"/>
</dbReference>
<dbReference type="GO" id="GO:0005524">
    <property type="term" value="F:ATP binding"/>
    <property type="evidence" value="ECO:0007669"/>
    <property type="project" value="UniProtKB-KW"/>
</dbReference>
<proteinExistence type="predicted"/>
<dbReference type="PANTHER" id="PTHR45639">
    <property type="entry name" value="HSC70CB, ISOFORM G-RELATED"/>
    <property type="match status" value="1"/>
</dbReference>
<comment type="caution">
    <text evidence="3">The sequence shown here is derived from an EMBL/GenBank/DDBJ whole genome shotgun (WGS) entry which is preliminary data.</text>
</comment>
<keyword evidence="1" id="KW-0547">Nucleotide-binding</keyword>
<dbReference type="PANTHER" id="PTHR45639:SF10">
    <property type="entry name" value="HEAT SHOCK 70 KDA PROTEIN 16 ISOFORM X1"/>
    <property type="match status" value="1"/>
</dbReference>
<sequence length="203" mass="22697">MSVVGFDIGNENCVIAVVKQRGVDVLLNDESKRETLAVNFKDPEVQNELKMLPFETSEGKDGGILIHLKYLGETHTFTPVQILAMLFSDLKDIAEKNFEIHVTDRVIGVPSYFTDLQRRAYLDAATIAGLKPLRLMHDCAAISRSYQWLAKGFLISAFGFGMLEENGEILVTHKSTTDPSSKWEIEKFGEDAGLTDILHPMCF</sequence>
<keyword evidence="2" id="KW-0067">ATP-binding</keyword>
<dbReference type="GO" id="GO:0005634">
    <property type="term" value="C:nucleus"/>
    <property type="evidence" value="ECO:0007669"/>
    <property type="project" value="TreeGrafter"/>
</dbReference>
<gene>
    <name evidence="3" type="ORF">DCAF_LOCUS1571</name>
</gene>
<evidence type="ECO:0000256" key="2">
    <source>
        <dbReference type="ARBA" id="ARBA00022840"/>
    </source>
</evidence>
<evidence type="ECO:0000256" key="1">
    <source>
        <dbReference type="ARBA" id="ARBA00022741"/>
    </source>
</evidence>
<evidence type="ECO:0000313" key="3">
    <source>
        <dbReference type="EMBL" id="CAK7323941.1"/>
    </source>
</evidence>
<reference evidence="3 4" key="1">
    <citation type="submission" date="2024-01" db="EMBL/GenBank/DDBJ databases">
        <authorList>
            <person name="Waweru B."/>
        </authorList>
    </citation>
    <scope>NUCLEOTIDE SEQUENCE [LARGE SCALE GENOMIC DNA]</scope>
</reference>
<dbReference type="InterPro" id="IPR013126">
    <property type="entry name" value="Hsp_70_fam"/>
</dbReference>
<organism evidence="3 4">
    <name type="scientific">Dovyalis caffra</name>
    <dbReference type="NCBI Taxonomy" id="77055"/>
    <lineage>
        <taxon>Eukaryota</taxon>
        <taxon>Viridiplantae</taxon>
        <taxon>Streptophyta</taxon>
        <taxon>Embryophyta</taxon>
        <taxon>Tracheophyta</taxon>
        <taxon>Spermatophyta</taxon>
        <taxon>Magnoliopsida</taxon>
        <taxon>eudicotyledons</taxon>
        <taxon>Gunneridae</taxon>
        <taxon>Pentapetalae</taxon>
        <taxon>rosids</taxon>
        <taxon>fabids</taxon>
        <taxon>Malpighiales</taxon>
        <taxon>Salicaceae</taxon>
        <taxon>Flacourtieae</taxon>
        <taxon>Dovyalis</taxon>
    </lineage>
</organism>
<dbReference type="Gene3D" id="3.30.30.30">
    <property type="match status" value="1"/>
</dbReference>
<protein>
    <recommendedName>
        <fullName evidence="5">Heat shock protein 70</fullName>
    </recommendedName>
</protein>
<name>A0AAV1QQW4_9ROSI</name>